<organism evidence="2">
    <name type="scientific">Woronichinia naegeliana WA131</name>
    <dbReference type="NCBI Taxonomy" id="2824559"/>
    <lineage>
        <taxon>Bacteria</taxon>
        <taxon>Bacillati</taxon>
        <taxon>Cyanobacteriota</taxon>
        <taxon>Cyanophyceae</taxon>
        <taxon>Synechococcales</taxon>
        <taxon>Coelosphaeriaceae</taxon>
        <taxon>Woronichinia</taxon>
    </lineage>
</organism>
<dbReference type="EMBL" id="CP073041">
    <property type="protein sequence ID" value="UXE62333.1"/>
    <property type="molecule type" value="Genomic_DNA"/>
</dbReference>
<sequence>MSQRLEELCGYYANRLSYENVAGLVERVTGENLLSDQTIWEIVKGKAETYSQQIRQTVQESLESTTSGQIQIKKNVEIYNVEESEILLFDDGIQVKGQKSERNSRSESTTHTPSPDTTKDKIPAVITDVAMLQTPKGGFEYLVAPLNTEVEEPISLATVVRARILALYQKESKPLNIVAIASNSKPIPDRTLIFALRSPLTQNLYPIALSFWPCDRL</sequence>
<evidence type="ECO:0000256" key="1">
    <source>
        <dbReference type="SAM" id="MobiDB-lite"/>
    </source>
</evidence>
<accession>A0A977KYN3</accession>
<feature type="compositionally biased region" description="Polar residues" evidence="1">
    <location>
        <begin position="106"/>
        <end position="116"/>
    </location>
</feature>
<feature type="region of interest" description="Disordered" evidence="1">
    <location>
        <begin position="97"/>
        <end position="120"/>
    </location>
</feature>
<proteinExistence type="predicted"/>
<dbReference type="AlphaFoldDB" id="A0A977KYN3"/>
<dbReference type="KEGG" id="wna:KA717_05890"/>
<evidence type="ECO:0000313" key="2">
    <source>
        <dbReference type="EMBL" id="UXE62333.1"/>
    </source>
</evidence>
<protein>
    <submittedName>
        <fullName evidence="2">Uncharacterized protein</fullName>
    </submittedName>
</protein>
<reference evidence="2" key="1">
    <citation type="submission" date="2021-04" db="EMBL/GenBank/DDBJ databases">
        <title>Genome sequence of Woronichinia naegeliana from Washington state freshwater lake bloom.</title>
        <authorList>
            <person name="Dreher T.W."/>
        </authorList>
    </citation>
    <scope>NUCLEOTIDE SEQUENCE</scope>
    <source>
        <strain evidence="2">WA131</strain>
    </source>
</reference>
<dbReference type="Proteomes" id="UP001065613">
    <property type="component" value="Chromosome"/>
</dbReference>
<gene>
    <name evidence="2" type="ORF">KA717_05890</name>
</gene>
<name>A0A977KYN3_9CYAN</name>